<accession>A0A5C5FMN6</accession>
<feature type="compositionally biased region" description="Basic and acidic residues" evidence="1">
    <location>
        <begin position="364"/>
        <end position="373"/>
    </location>
</feature>
<dbReference type="SMART" id="SM01083">
    <property type="entry name" value="Cir_N"/>
    <property type="match status" value="1"/>
</dbReference>
<dbReference type="OrthoDB" id="2159131at2759"/>
<feature type="region of interest" description="Disordered" evidence="1">
    <location>
        <begin position="170"/>
        <end position="204"/>
    </location>
</feature>
<dbReference type="InterPro" id="IPR039875">
    <property type="entry name" value="LENG1-like"/>
</dbReference>
<feature type="region of interest" description="Disordered" evidence="1">
    <location>
        <begin position="217"/>
        <end position="436"/>
    </location>
</feature>
<feature type="compositionally biased region" description="Basic and acidic residues" evidence="1">
    <location>
        <begin position="45"/>
        <end position="96"/>
    </location>
</feature>
<feature type="compositionally biased region" description="Pro residues" evidence="1">
    <location>
        <begin position="297"/>
        <end position="307"/>
    </location>
</feature>
<comment type="caution">
    <text evidence="3">The sequence shown here is derived from an EMBL/GenBank/DDBJ whole genome shotgun (WGS) entry which is preliminary data.</text>
</comment>
<protein>
    <recommendedName>
        <fullName evidence="2">CBF1-interacting co-repressor CIR N-terminal domain-containing protein</fullName>
    </recommendedName>
</protein>
<feature type="compositionally biased region" description="Basic and acidic residues" evidence="1">
    <location>
        <begin position="405"/>
        <end position="436"/>
    </location>
</feature>
<proteinExistence type="predicted"/>
<name>A0A5C5FMN6_9BASI</name>
<feature type="compositionally biased region" description="Basic and acidic residues" evidence="1">
    <location>
        <begin position="177"/>
        <end position="204"/>
    </location>
</feature>
<feature type="compositionally biased region" description="Low complexity" evidence="1">
    <location>
        <begin position="274"/>
        <end position="296"/>
    </location>
</feature>
<dbReference type="EMBL" id="SOZI01000199">
    <property type="protein sequence ID" value="TNY17466.1"/>
    <property type="molecule type" value="Genomic_DNA"/>
</dbReference>
<reference evidence="3 4" key="1">
    <citation type="submission" date="2019-03" db="EMBL/GenBank/DDBJ databases">
        <title>Rhodosporidium diobovatum UCD-FST 08-225 genome sequencing, assembly, and annotation.</title>
        <authorList>
            <person name="Fakankun I.U."/>
            <person name="Fristensky B."/>
            <person name="Levin D.B."/>
        </authorList>
    </citation>
    <scope>NUCLEOTIDE SEQUENCE [LARGE SCALE GENOMIC DNA]</scope>
    <source>
        <strain evidence="3 4">UCD-FST 08-225</strain>
    </source>
</reference>
<sequence>MPLKLLQHKSWHVYSQENIARVKRDEARAAAQEAEDDQRTLLADSEARLDRMRRSLEGGKKRKRDRDDEGEKALERQLKGKGERGDDDRDREEDVRAVVVRPGGQDLKGKGREKDAPMTTNGHLNFWAELEDGGQPGSSKLESRLKKVIAAEPDDSLTKVYLAKKGEGEPVGWYASRDGKTERERKETIETTLERTYRDTESKRFSDPLALMNSYLERRDDVLSGKVRPRAVASATRHWDDTPRSTASSAFEPVLPTLLPRRHERRAPAPASPPRSRALAPAPSPSSCSRPRASDPGPGPGPGPSPDPTAEAAQRVSSERARAAALLAARRQAALSSGSTAASSTPARSEAGGGEGWGVYNWEAVREAREARRGGWGAARTGRGAGAGAGRWEEGRNGGGGGGWTERKERRDERERDRAGGGARWARERERERDRR</sequence>
<feature type="domain" description="CBF1-interacting co-repressor CIR N-terminal" evidence="2">
    <location>
        <begin position="10"/>
        <end position="46"/>
    </location>
</feature>
<dbReference type="InterPro" id="IPR019339">
    <property type="entry name" value="CIR_N_dom"/>
</dbReference>
<feature type="compositionally biased region" description="Basic and acidic residues" evidence="1">
    <location>
        <begin position="107"/>
        <end position="116"/>
    </location>
</feature>
<evidence type="ECO:0000256" key="1">
    <source>
        <dbReference type="SAM" id="MobiDB-lite"/>
    </source>
</evidence>
<dbReference type="PANTHER" id="PTHR22093:SF0">
    <property type="entry name" value="LEUKOCYTE RECEPTOR CLUSTER MEMBER 1"/>
    <property type="match status" value="1"/>
</dbReference>
<feature type="region of interest" description="Disordered" evidence="1">
    <location>
        <begin position="30"/>
        <end position="120"/>
    </location>
</feature>
<dbReference type="Proteomes" id="UP000311382">
    <property type="component" value="Unassembled WGS sequence"/>
</dbReference>
<evidence type="ECO:0000259" key="2">
    <source>
        <dbReference type="SMART" id="SM01083"/>
    </source>
</evidence>
<organism evidence="3 4">
    <name type="scientific">Rhodotorula diobovata</name>
    <dbReference type="NCBI Taxonomy" id="5288"/>
    <lineage>
        <taxon>Eukaryota</taxon>
        <taxon>Fungi</taxon>
        <taxon>Dikarya</taxon>
        <taxon>Basidiomycota</taxon>
        <taxon>Pucciniomycotina</taxon>
        <taxon>Microbotryomycetes</taxon>
        <taxon>Sporidiobolales</taxon>
        <taxon>Sporidiobolaceae</taxon>
        <taxon>Rhodotorula</taxon>
    </lineage>
</organism>
<feature type="compositionally biased region" description="Low complexity" evidence="1">
    <location>
        <begin position="323"/>
        <end position="350"/>
    </location>
</feature>
<keyword evidence="4" id="KW-1185">Reference proteome</keyword>
<evidence type="ECO:0000313" key="3">
    <source>
        <dbReference type="EMBL" id="TNY17466.1"/>
    </source>
</evidence>
<dbReference type="PANTHER" id="PTHR22093">
    <property type="entry name" value="LEUKOCYTE RECEPTOR CLUSTER LRC MEMBER 1"/>
    <property type="match status" value="1"/>
</dbReference>
<evidence type="ECO:0000313" key="4">
    <source>
        <dbReference type="Proteomes" id="UP000311382"/>
    </source>
</evidence>
<dbReference type="STRING" id="5288.A0A5C5FMN6"/>
<gene>
    <name evidence="3" type="ORF">DMC30DRAFT_106260</name>
</gene>
<dbReference type="AlphaFoldDB" id="A0A5C5FMN6"/>